<reference evidence="5 6" key="1">
    <citation type="journal article" date="2019" name="Genome Biol. Evol.">
        <title>Whole-Genome Sequencing of the Giant Devil Catfish, Bagarius yarrelli.</title>
        <authorList>
            <person name="Jiang W."/>
            <person name="Lv Y."/>
            <person name="Cheng L."/>
            <person name="Yang K."/>
            <person name="Chao B."/>
            <person name="Wang X."/>
            <person name="Li Y."/>
            <person name="Pan X."/>
            <person name="You X."/>
            <person name="Zhang Y."/>
            <person name="Yang J."/>
            <person name="Li J."/>
            <person name="Zhang X."/>
            <person name="Liu S."/>
            <person name="Sun C."/>
            <person name="Yang J."/>
            <person name="Shi Q."/>
        </authorList>
    </citation>
    <scope>NUCLEOTIDE SEQUENCE [LARGE SCALE GENOMIC DNA]</scope>
    <source>
        <strain evidence="5">JWS20170419001</strain>
        <tissue evidence="5">Muscle</tissue>
    </source>
</reference>
<dbReference type="InterPro" id="IPR006689">
    <property type="entry name" value="Small_GTPase_ARF/SAR"/>
</dbReference>
<dbReference type="Gene3D" id="3.40.50.300">
    <property type="entry name" value="P-loop containing nucleotide triphosphate hydrolases"/>
    <property type="match status" value="1"/>
</dbReference>
<evidence type="ECO:0000313" key="5">
    <source>
        <dbReference type="EMBL" id="TSK87424.1"/>
    </source>
</evidence>
<sequence length="252" mass="27444">MPGFRELGLAGAALALTGGVAYVFWNLRDTHKKTRGAEKVTYNVKQNPEVEVEEPEKLIEKEIRTKTSCKVVNVDVPQQGQTRRGQLLVLGLNGAGKTSLVQGFVTGSTEQEVTPTQGSHAVSVNKDGLHVEFLEIGGEEKLREYWPMYLEKARVLVFVLDAADATRFPQAKTSLHRLLASDPYLPLVLLANKQDLAGACGVTEVYESMALGSVCDGRKLCVLGTQVQKGSSDTHPSVQGAYELILDMMNTN</sequence>
<feature type="binding site" evidence="3">
    <location>
        <position position="138"/>
    </location>
    <ligand>
        <name>GTP</name>
        <dbReference type="ChEBI" id="CHEBI:37565"/>
    </ligand>
</feature>
<feature type="binding site" evidence="4">
    <location>
        <position position="116"/>
    </location>
    <ligand>
        <name>Mg(2+)</name>
        <dbReference type="ChEBI" id="CHEBI:18420"/>
    </ligand>
</feature>
<evidence type="ECO:0000256" key="3">
    <source>
        <dbReference type="PIRSR" id="PIRSR606689-1"/>
    </source>
</evidence>
<dbReference type="GO" id="GO:0046872">
    <property type="term" value="F:metal ion binding"/>
    <property type="evidence" value="ECO:0007669"/>
    <property type="project" value="UniProtKB-KW"/>
</dbReference>
<dbReference type="InterPro" id="IPR027417">
    <property type="entry name" value="P-loop_NTPase"/>
</dbReference>
<dbReference type="SMART" id="SM00178">
    <property type="entry name" value="SAR"/>
    <property type="match status" value="1"/>
</dbReference>
<dbReference type="PROSITE" id="PS51417">
    <property type="entry name" value="ARF"/>
    <property type="match status" value="1"/>
</dbReference>
<keyword evidence="4" id="KW-0479">Metal-binding</keyword>
<evidence type="ECO:0000256" key="4">
    <source>
        <dbReference type="PIRSR" id="PIRSR606689-2"/>
    </source>
</evidence>
<dbReference type="PRINTS" id="PR00449">
    <property type="entry name" value="RASTRNSFRMNG"/>
</dbReference>
<evidence type="ECO:0000256" key="2">
    <source>
        <dbReference type="ARBA" id="ARBA00023134"/>
    </source>
</evidence>
<dbReference type="SMART" id="SM00177">
    <property type="entry name" value="ARF"/>
    <property type="match status" value="1"/>
</dbReference>
<keyword evidence="6" id="KW-1185">Reference proteome</keyword>
<dbReference type="Pfam" id="PF00025">
    <property type="entry name" value="Arf"/>
    <property type="match status" value="1"/>
</dbReference>
<protein>
    <submittedName>
        <fullName evidence="5">ADP-ribosylation factor-like protein 9</fullName>
    </submittedName>
</protein>
<evidence type="ECO:0000256" key="1">
    <source>
        <dbReference type="ARBA" id="ARBA00022741"/>
    </source>
</evidence>
<dbReference type="PANTHER" id="PTHR46724:SF2">
    <property type="entry name" value="ADP-RIBOSYLATION FACTOR-LIKE PROTEIN 9"/>
    <property type="match status" value="1"/>
</dbReference>
<dbReference type="Proteomes" id="UP000319801">
    <property type="component" value="Unassembled WGS sequence"/>
</dbReference>
<dbReference type="EMBL" id="VCAZ01000022">
    <property type="protein sequence ID" value="TSK87424.1"/>
    <property type="molecule type" value="Genomic_DNA"/>
</dbReference>
<feature type="binding site" evidence="3">
    <location>
        <begin position="192"/>
        <end position="195"/>
    </location>
    <ligand>
        <name>GTP</name>
        <dbReference type="ChEBI" id="CHEBI:37565"/>
    </ligand>
</feature>
<accession>A0A556TVJ1</accession>
<evidence type="ECO:0000313" key="6">
    <source>
        <dbReference type="Proteomes" id="UP000319801"/>
    </source>
</evidence>
<feature type="binding site" evidence="3">
    <location>
        <begin position="91"/>
        <end position="98"/>
    </location>
    <ligand>
        <name>GTP</name>
        <dbReference type="ChEBI" id="CHEBI:37565"/>
    </ligand>
</feature>
<dbReference type="GO" id="GO:0005525">
    <property type="term" value="F:GTP binding"/>
    <property type="evidence" value="ECO:0007669"/>
    <property type="project" value="UniProtKB-KW"/>
</dbReference>
<comment type="caution">
    <text evidence="5">The sequence shown here is derived from an EMBL/GenBank/DDBJ whole genome shotgun (WGS) entry which is preliminary data.</text>
</comment>
<feature type="binding site" evidence="4">
    <location>
        <position position="98"/>
    </location>
    <ligand>
        <name>Mg(2+)</name>
        <dbReference type="ChEBI" id="CHEBI:18420"/>
    </ligand>
</feature>
<keyword evidence="1 3" id="KW-0547">Nucleotide-binding</keyword>
<keyword evidence="2 3" id="KW-0342">GTP-binding</keyword>
<keyword evidence="4" id="KW-0460">Magnesium</keyword>
<dbReference type="InterPro" id="IPR053254">
    <property type="entry name" value="Arf-like_GTPase"/>
</dbReference>
<proteinExistence type="predicted"/>
<organism evidence="5 6">
    <name type="scientific">Bagarius yarrelli</name>
    <name type="common">Goonch</name>
    <name type="synonym">Bagrus yarrelli</name>
    <dbReference type="NCBI Taxonomy" id="175774"/>
    <lineage>
        <taxon>Eukaryota</taxon>
        <taxon>Metazoa</taxon>
        <taxon>Chordata</taxon>
        <taxon>Craniata</taxon>
        <taxon>Vertebrata</taxon>
        <taxon>Euteleostomi</taxon>
        <taxon>Actinopterygii</taxon>
        <taxon>Neopterygii</taxon>
        <taxon>Teleostei</taxon>
        <taxon>Ostariophysi</taxon>
        <taxon>Siluriformes</taxon>
        <taxon>Sisoridae</taxon>
        <taxon>Sisorinae</taxon>
        <taxon>Bagarius</taxon>
    </lineage>
</organism>
<dbReference type="AlphaFoldDB" id="A0A556TVJ1"/>
<dbReference type="PANTHER" id="PTHR46724">
    <property type="entry name" value="ADP-RIBOSYLATION FACTOR-LIKE PROTEIN 9-RELATED"/>
    <property type="match status" value="1"/>
</dbReference>
<dbReference type="GO" id="GO:0003924">
    <property type="term" value="F:GTPase activity"/>
    <property type="evidence" value="ECO:0007669"/>
    <property type="project" value="InterPro"/>
</dbReference>
<dbReference type="SUPFAM" id="SSF52540">
    <property type="entry name" value="P-loop containing nucleoside triphosphate hydrolases"/>
    <property type="match status" value="1"/>
</dbReference>
<name>A0A556TVJ1_BAGYA</name>
<gene>
    <name evidence="5" type="ORF">Baya_4138</name>
</gene>
<dbReference type="OrthoDB" id="25466at2759"/>